<comment type="caution">
    <text evidence="2">The sequence shown here is derived from an EMBL/GenBank/DDBJ whole genome shotgun (WGS) entry which is preliminary data.</text>
</comment>
<evidence type="ECO:0000313" key="3">
    <source>
        <dbReference type="Proteomes" id="UP000075714"/>
    </source>
</evidence>
<dbReference type="EMBL" id="LSYV01000014">
    <property type="protein sequence ID" value="KXZ51276.1"/>
    <property type="molecule type" value="Genomic_DNA"/>
</dbReference>
<gene>
    <name evidence="2" type="ORF">GPECTOR_13g763</name>
</gene>
<protein>
    <submittedName>
        <fullName evidence="2">Uncharacterized protein</fullName>
    </submittedName>
</protein>
<keyword evidence="3" id="KW-1185">Reference proteome</keyword>
<dbReference type="Proteomes" id="UP000075714">
    <property type="component" value="Unassembled WGS sequence"/>
</dbReference>
<feature type="region of interest" description="Disordered" evidence="1">
    <location>
        <begin position="38"/>
        <end position="68"/>
    </location>
</feature>
<accession>A0A150GN30</accession>
<reference evidence="3" key="1">
    <citation type="journal article" date="2016" name="Nat. Commun.">
        <title>The Gonium pectorale genome demonstrates co-option of cell cycle regulation during the evolution of multicellularity.</title>
        <authorList>
            <person name="Hanschen E.R."/>
            <person name="Marriage T.N."/>
            <person name="Ferris P.J."/>
            <person name="Hamaji T."/>
            <person name="Toyoda A."/>
            <person name="Fujiyama A."/>
            <person name="Neme R."/>
            <person name="Noguchi H."/>
            <person name="Minakuchi Y."/>
            <person name="Suzuki M."/>
            <person name="Kawai-Toyooka H."/>
            <person name="Smith D.R."/>
            <person name="Sparks H."/>
            <person name="Anderson J."/>
            <person name="Bakaric R."/>
            <person name="Luria V."/>
            <person name="Karger A."/>
            <person name="Kirschner M.W."/>
            <person name="Durand P.M."/>
            <person name="Michod R.E."/>
            <person name="Nozaki H."/>
            <person name="Olson B.J."/>
        </authorList>
    </citation>
    <scope>NUCLEOTIDE SEQUENCE [LARGE SCALE GENOMIC DNA]</scope>
    <source>
        <strain evidence="3">NIES-2863</strain>
    </source>
</reference>
<name>A0A150GN30_GONPE</name>
<sequence length="157" mass="16721">MCTEAVRAALDAPVLPAADRPKDRILQWVRDVMAESYPTETTTPTLRPARKGKGRTRHPTPEPDGEETHTIVTRVAARNSEEGCKSVAETVTAYPATQPLRRNARDGIYCDGSKCASDQGAGLGAAAVDASEPVGSPQRTCYIDVNAGDQGLATITR</sequence>
<organism evidence="2 3">
    <name type="scientific">Gonium pectorale</name>
    <name type="common">Green alga</name>
    <dbReference type="NCBI Taxonomy" id="33097"/>
    <lineage>
        <taxon>Eukaryota</taxon>
        <taxon>Viridiplantae</taxon>
        <taxon>Chlorophyta</taxon>
        <taxon>core chlorophytes</taxon>
        <taxon>Chlorophyceae</taxon>
        <taxon>CS clade</taxon>
        <taxon>Chlamydomonadales</taxon>
        <taxon>Volvocaceae</taxon>
        <taxon>Gonium</taxon>
    </lineage>
</organism>
<proteinExistence type="predicted"/>
<evidence type="ECO:0000313" key="2">
    <source>
        <dbReference type="EMBL" id="KXZ51276.1"/>
    </source>
</evidence>
<dbReference type="AlphaFoldDB" id="A0A150GN30"/>
<evidence type="ECO:0000256" key="1">
    <source>
        <dbReference type="SAM" id="MobiDB-lite"/>
    </source>
</evidence>
<feature type="compositionally biased region" description="Basic residues" evidence="1">
    <location>
        <begin position="48"/>
        <end position="58"/>
    </location>
</feature>